<evidence type="ECO:0000313" key="3">
    <source>
        <dbReference type="Proteomes" id="UP000504636"/>
    </source>
</evidence>
<dbReference type="EMBL" id="MU003692">
    <property type="protein sequence ID" value="KAF2817915.1"/>
    <property type="molecule type" value="Genomic_DNA"/>
</dbReference>
<dbReference type="Proteomes" id="UP000504636">
    <property type="component" value="Unplaced"/>
</dbReference>
<evidence type="ECO:0000313" key="2">
    <source>
        <dbReference type="EMBL" id="KAF2817915.1"/>
    </source>
</evidence>
<dbReference type="RefSeq" id="XP_033584879.1">
    <property type="nucleotide sequence ID" value="XM_033724820.1"/>
</dbReference>
<evidence type="ECO:0000256" key="1">
    <source>
        <dbReference type="SAM" id="MobiDB-lite"/>
    </source>
</evidence>
<reference evidence="4" key="3">
    <citation type="submission" date="2025-04" db="UniProtKB">
        <authorList>
            <consortium name="RefSeq"/>
        </authorList>
    </citation>
    <scope>IDENTIFICATION</scope>
    <source>
        <strain evidence="4">CBS 304.34</strain>
    </source>
</reference>
<keyword evidence="3" id="KW-1185">Reference proteome</keyword>
<protein>
    <submittedName>
        <fullName evidence="2 4">Uncharacterized protein</fullName>
    </submittedName>
</protein>
<reference evidence="2 4" key="1">
    <citation type="journal article" date="2020" name="Stud. Mycol.">
        <title>101 Dothideomycetes genomes: a test case for predicting lifestyles and emergence of pathogens.</title>
        <authorList>
            <person name="Haridas S."/>
            <person name="Albert R."/>
            <person name="Binder M."/>
            <person name="Bloem J."/>
            <person name="Labutti K."/>
            <person name="Salamov A."/>
            <person name="Andreopoulos B."/>
            <person name="Baker S."/>
            <person name="Barry K."/>
            <person name="Bills G."/>
            <person name="Bluhm B."/>
            <person name="Cannon C."/>
            <person name="Castanera R."/>
            <person name="Culley D."/>
            <person name="Daum C."/>
            <person name="Ezra D."/>
            <person name="Gonzalez J."/>
            <person name="Henrissat B."/>
            <person name="Kuo A."/>
            <person name="Liang C."/>
            <person name="Lipzen A."/>
            <person name="Lutzoni F."/>
            <person name="Magnuson J."/>
            <person name="Mondo S."/>
            <person name="Nolan M."/>
            <person name="Ohm R."/>
            <person name="Pangilinan J."/>
            <person name="Park H.-J."/>
            <person name="Ramirez L."/>
            <person name="Alfaro M."/>
            <person name="Sun H."/>
            <person name="Tritt A."/>
            <person name="Yoshinaga Y."/>
            <person name="Zwiers L.-H."/>
            <person name="Turgeon B."/>
            <person name="Goodwin S."/>
            <person name="Spatafora J."/>
            <person name="Crous P."/>
            <person name="Grigoriev I."/>
        </authorList>
    </citation>
    <scope>NUCLEOTIDE SEQUENCE</scope>
    <source>
        <strain evidence="2 4">CBS 304.34</strain>
    </source>
</reference>
<feature type="compositionally biased region" description="Basic and acidic residues" evidence="1">
    <location>
        <begin position="34"/>
        <end position="46"/>
    </location>
</feature>
<feature type="compositionally biased region" description="Basic and acidic residues" evidence="1">
    <location>
        <begin position="9"/>
        <end position="22"/>
    </location>
</feature>
<gene>
    <name evidence="2 4" type="ORF">BDZ99DRAFT_514138</name>
</gene>
<accession>A0A6A6ZC80</accession>
<organism evidence="2">
    <name type="scientific">Mytilinidion resinicola</name>
    <dbReference type="NCBI Taxonomy" id="574789"/>
    <lineage>
        <taxon>Eukaryota</taxon>
        <taxon>Fungi</taxon>
        <taxon>Dikarya</taxon>
        <taxon>Ascomycota</taxon>
        <taxon>Pezizomycotina</taxon>
        <taxon>Dothideomycetes</taxon>
        <taxon>Pleosporomycetidae</taxon>
        <taxon>Mytilinidiales</taxon>
        <taxon>Mytilinidiaceae</taxon>
        <taxon>Mytilinidion</taxon>
    </lineage>
</organism>
<dbReference type="AlphaFoldDB" id="A0A6A6ZC80"/>
<name>A0A6A6ZC80_9PEZI</name>
<dbReference type="GeneID" id="54465713"/>
<proteinExistence type="predicted"/>
<sequence>MAEASGTKETTHQKSDGDEQARKYPSSLRSPWVHGERERRQRKDLADPGSDENAEKENTYSTMTLAMDDQSPYPRPGCRKHGSGRSKTFPGQLCTLSMYFIEEARKIERDSSRRLDRRGNGDEVESQRLQTKIDQYEMAKMQEVGAYQDQELLQNWTKLKRLFEEARDCIVEVR</sequence>
<feature type="region of interest" description="Disordered" evidence="1">
    <location>
        <begin position="1"/>
        <end position="90"/>
    </location>
</feature>
<evidence type="ECO:0000313" key="4">
    <source>
        <dbReference type="RefSeq" id="XP_033584879.1"/>
    </source>
</evidence>
<reference evidence="4" key="2">
    <citation type="submission" date="2020-04" db="EMBL/GenBank/DDBJ databases">
        <authorList>
            <consortium name="NCBI Genome Project"/>
        </authorList>
    </citation>
    <scope>NUCLEOTIDE SEQUENCE</scope>
    <source>
        <strain evidence="4">CBS 304.34</strain>
    </source>
</reference>